<gene>
    <name evidence="1" type="ORF">Fot_50131</name>
</gene>
<comment type="caution">
    <text evidence="1">The sequence shown here is derived from an EMBL/GenBank/DDBJ whole genome shotgun (WGS) entry which is preliminary data.</text>
</comment>
<dbReference type="PANTHER" id="PTHR46226">
    <property type="entry name" value="CRAL-TRIO DOMAIN-CONTAINING PROTEIN"/>
    <property type="match status" value="1"/>
</dbReference>
<reference evidence="2" key="1">
    <citation type="submission" date="2024-07" db="EMBL/GenBank/DDBJ databases">
        <title>Two chromosome-level genome assemblies of Korean endemic species Abeliophyllum distichum and Forsythia ovata (Oleaceae).</title>
        <authorList>
            <person name="Jang H."/>
        </authorList>
    </citation>
    <scope>NUCLEOTIDE SEQUENCE [LARGE SCALE GENOMIC DNA]</scope>
</reference>
<name>A0ABD1PX86_9LAMI</name>
<dbReference type="PANTHER" id="PTHR46226:SF5">
    <property type="entry name" value="PHOSPHATIDYLINOSITOL_PHOSPHATIDYLCHOLINE TRANSFER PROTEIN SFH2"/>
    <property type="match status" value="1"/>
</dbReference>
<dbReference type="EMBL" id="JBFOLJ010000016">
    <property type="protein sequence ID" value="KAL2468555.1"/>
    <property type="molecule type" value="Genomic_DNA"/>
</dbReference>
<evidence type="ECO:0000313" key="2">
    <source>
        <dbReference type="Proteomes" id="UP001604277"/>
    </source>
</evidence>
<dbReference type="InterPro" id="IPR011990">
    <property type="entry name" value="TPR-like_helical_dom_sf"/>
</dbReference>
<dbReference type="Proteomes" id="UP001604277">
    <property type="component" value="Unassembled WGS sequence"/>
</dbReference>
<organism evidence="1 2">
    <name type="scientific">Forsythia ovata</name>
    <dbReference type="NCBI Taxonomy" id="205694"/>
    <lineage>
        <taxon>Eukaryota</taxon>
        <taxon>Viridiplantae</taxon>
        <taxon>Streptophyta</taxon>
        <taxon>Embryophyta</taxon>
        <taxon>Tracheophyta</taxon>
        <taxon>Spermatophyta</taxon>
        <taxon>Magnoliopsida</taxon>
        <taxon>eudicotyledons</taxon>
        <taxon>Gunneridae</taxon>
        <taxon>Pentapetalae</taxon>
        <taxon>asterids</taxon>
        <taxon>lamiids</taxon>
        <taxon>Lamiales</taxon>
        <taxon>Oleaceae</taxon>
        <taxon>Forsythieae</taxon>
        <taxon>Forsythia</taxon>
    </lineage>
</organism>
<dbReference type="Gene3D" id="1.25.40.10">
    <property type="entry name" value="Tetratricopeptide repeat domain"/>
    <property type="match status" value="1"/>
</dbReference>
<protein>
    <submittedName>
        <fullName evidence="1">CRAL-TRIO domain-containing protein</fullName>
    </submittedName>
</protein>
<dbReference type="AlphaFoldDB" id="A0ABD1PX86"/>
<evidence type="ECO:0000313" key="1">
    <source>
        <dbReference type="EMBL" id="KAL2468555.1"/>
    </source>
</evidence>
<sequence length="188" mass="20677">MHAHVQKSGWLSSVFVCSALVDFYAKLLSVNDAAMMFDEIPSKNTVCVNALLSGFAEAKMWDEVIQLVRRIPGLHLDVDNFTLSAALRACDGLWSGSSRHSRNGTGGDCFSLDNAFHQELYNYIKEQAALREPVAPVKQGSFHVDFPEPGPEDVKIAETIESEFQRLGDQNGLSHSLHELKINGTEAG</sequence>
<accession>A0ABD1PX86</accession>
<keyword evidence="2" id="KW-1185">Reference proteome</keyword>
<proteinExistence type="predicted"/>